<dbReference type="SMART" id="SM00280">
    <property type="entry name" value="KAZAL"/>
    <property type="match status" value="1"/>
</dbReference>
<accession>A0A0G0ZNA9</accession>
<proteinExistence type="predicted"/>
<dbReference type="Pfam" id="PF18915">
    <property type="entry name" value="DUF5667"/>
    <property type="match status" value="1"/>
</dbReference>
<dbReference type="Gene3D" id="2.60.40.420">
    <property type="entry name" value="Cupredoxins - blue copper proteins"/>
    <property type="match status" value="1"/>
</dbReference>
<keyword evidence="1" id="KW-0175">Coiled coil</keyword>
<dbReference type="AlphaFoldDB" id="A0A0G0ZNA9"/>
<dbReference type="InterPro" id="IPR036058">
    <property type="entry name" value="Kazal_dom_sf"/>
</dbReference>
<dbReference type="PROSITE" id="PS51465">
    <property type="entry name" value="KAZAL_2"/>
    <property type="match status" value="1"/>
</dbReference>
<keyword evidence="2" id="KW-0732">Signal</keyword>
<dbReference type="InterPro" id="IPR008972">
    <property type="entry name" value="Cupredoxin"/>
</dbReference>
<feature type="signal peptide" evidence="2">
    <location>
        <begin position="1"/>
        <end position="22"/>
    </location>
</feature>
<dbReference type="Gene3D" id="3.30.60.30">
    <property type="match status" value="1"/>
</dbReference>
<evidence type="ECO:0000313" key="5">
    <source>
        <dbReference type="Proteomes" id="UP000033856"/>
    </source>
</evidence>
<dbReference type="SUPFAM" id="SSF49503">
    <property type="entry name" value="Cupredoxins"/>
    <property type="match status" value="1"/>
</dbReference>
<dbReference type="InterPro" id="IPR002350">
    <property type="entry name" value="Kazal_dom"/>
</dbReference>
<evidence type="ECO:0000256" key="2">
    <source>
        <dbReference type="SAM" id="SignalP"/>
    </source>
</evidence>
<evidence type="ECO:0000259" key="3">
    <source>
        <dbReference type="PROSITE" id="PS51465"/>
    </source>
</evidence>
<sequence length="441" mass="49724">MNKKYFIALAIASFLVASASYAHDVDLGVDPGTLPTSPFYFVKEWRRAIQRVFTFNAIKRADLELNILNERAAEAQKISEDDSQNIEAVKSALQNYIEAHNRLANKLKALKETSQNPNMDKLLDKLVEKTAKHKKLFEDVSKEFDDNDEIKKLTKFAQDNLDETVSLASEKDEEKKFSERLKKDAEEEIDDKEDAYEKVAEQIKEAEEKINELEKKIIKKASSTPELATNLAAKHLMSAKEHLGAAKKAFEEKKYGEAFGQARSAEVLARNGMKVLEREEEEEEEKEEIKDDKDDEDFSNVVCTQEFKPVCGADGKTYSNSCHARVAGITIKREGECAVAPSPVSRDELMSVFVVIDESGKFSPREIKIKKGGKVTWVNKSQNRVWPASNPHPIHTDYSGFDALRGLAAGESYSFTFEKVGSWGYHDHFNPGTRGEVKVVE</sequence>
<comment type="caution">
    <text evidence="4">The sequence shown here is derived from an EMBL/GenBank/DDBJ whole genome shotgun (WGS) entry which is preliminary data.</text>
</comment>
<feature type="chain" id="PRO_5002535815" description="Kazal-like domain-containing protein" evidence="2">
    <location>
        <begin position="23"/>
        <end position="441"/>
    </location>
</feature>
<feature type="coiled-coil region" evidence="1">
    <location>
        <begin position="58"/>
        <end position="113"/>
    </location>
</feature>
<reference evidence="4 5" key="1">
    <citation type="journal article" date="2015" name="Nature">
        <title>rRNA introns, odd ribosomes, and small enigmatic genomes across a large radiation of phyla.</title>
        <authorList>
            <person name="Brown C.T."/>
            <person name="Hug L.A."/>
            <person name="Thomas B.C."/>
            <person name="Sharon I."/>
            <person name="Castelle C.J."/>
            <person name="Singh A."/>
            <person name="Wilkins M.J."/>
            <person name="Williams K.H."/>
            <person name="Banfield J.F."/>
        </authorList>
    </citation>
    <scope>NUCLEOTIDE SEQUENCE [LARGE SCALE GENOMIC DNA]</scope>
</reference>
<dbReference type="CDD" id="cd00104">
    <property type="entry name" value="KAZAL_FS"/>
    <property type="match status" value="1"/>
</dbReference>
<feature type="coiled-coil region" evidence="1">
    <location>
        <begin position="168"/>
        <end position="223"/>
    </location>
</feature>
<dbReference type="InterPro" id="IPR043725">
    <property type="entry name" value="DUF5667"/>
</dbReference>
<organism evidence="4 5">
    <name type="scientific">Candidatus Jorgensenbacteria bacterium GW2011_GWF2_41_8</name>
    <dbReference type="NCBI Taxonomy" id="1618667"/>
    <lineage>
        <taxon>Bacteria</taxon>
        <taxon>Candidatus Joergenseniibacteriota</taxon>
    </lineage>
</organism>
<dbReference type="EMBL" id="LCCD01000047">
    <property type="protein sequence ID" value="KKS23556.1"/>
    <property type="molecule type" value="Genomic_DNA"/>
</dbReference>
<protein>
    <recommendedName>
        <fullName evidence="3">Kazal-like domain-containing protein</fullName>
    </recommendedName>
</protein>
<evidence type="ECO:0000313" key="4">
    <source>
        <dbReference type="EMBL" id="KKS23556.1"/>
    </source>
</evidence>
<dbReference type="Pfam" id="PF00050">
    <property type="entry name" value="Kazal_1"/>
    <property type="match status" value="1"/>
</dbReference>
<evidence type="ECO:0000256" key="1">
    <source>
        <dbReference type="SAM" id="Coils"/>
    </source>
</evidence>
<feature type="domain" description="Kazal-like" evidence="3">
    <location>
        <begin position="293"/>
        <end position="339"/>
    </location>
</feature>
<dbReference type="Proteomes" id="UP000033856">
    <property type="component" value="Unassembled WGS sequence"/>
</dbReference>
<name>A0A0G0ZNA9_9BACT</name>
<gene>
    <name evidence="4" type="ORF">UU83_C0047G0002</name>
</gene>
<dbReference type="SUPFAM" id="SSF100895">
    <property type="entry name" value="Kazal-type serine protease inhibitors"/>
    <property type="match status" value="1"/>
</dbReference>